<dbReference type="InterPro" id="IPR013517">
    <property type="entry name" value="FG-GAP"/>
</dbReference>
<keyword evidence="2" id="KW-0812">Transmembrane</keyword>
<dbReference type="AlphaFoldDB" id="A0A815V3E0"/>
<dbReference type="PANTHER" id="PTHR46580">
    <property type="entry name" value="SENSOR KINASE-RELATED"/>
    <property type="match status" value="1"/>
</dbReference>
<dbReference type="EMBL" id="CAJNOR010004754">
    <property type="protein sequence ID" value="CAF1525390.1"/>
    <property type="molecule type" value="Genomic_DNA"/>
</dbReference>
<dbReference type="Gene3D" id="2.130.10.130">
    <property type="entry name" value="Integrin alpha, N-terminal"/>
    <property type="match status" value="2"/>
</dbReference>
<dbReference type="InterPro" id="IPR028994">
    <property type="entry name" value="Integrin_alpha_N"/>
</dbReference>
<gene>
    <name evidence="3" type="ORF">XAT740_LOCUS41070</name>
</gene>
<proteinExistence type="predicted"/>
<organism evidence="3 4">
    <name type="scientific">Adineta ricciae</name>
    <name type="common">Rotifer</name>
    <dbReference type="NCBI Taxonomy" id="249248"/>
    <lineage>
        <taxon>Eukaryota</taxon>
        <taxon>Metazoa</taxon>
        <taxon>Spiralia</taxon>
        <taxon>Gnathifera</taxon>
        <taxon>Rotifera</taxon>
        <taxon>Eurotatoria</taxon>
        <taxon>Bdelloidea</taxon>
        <taxon>Adinetida</taxon>
        <taxon>Adinetidae</taxon>
        <taxon>Adineta</taxon>
    </lineage>
</organism>
<feature type="transmembrane region" description="Helical" evidence="2">
    <location>
        <begin position="223"/>
        <end position="246"/>
    </location>
</feature>
<comment type="caution">
    <text evidence="3">The sequence shown here is derived from an EMBL/GenBank/DDBJ whole genome shotgun (WGS) entry which is preliminary data.</text>
</comment>
<protein>
    <submittedName>
        <fullName evidence="3">Uncharacterized protein</fullName>
    </submittedName>
</protein>
<evidence type="ECO:0000256" key="1">
    <source>
        <dbReference type="ARBA" id="ARBA00022729"/>
    </source>
</evidence>
<sequence length="646" mass="72448">MVEMNHEWSGYALTRPVEYDDNCSCGMSSSCSTQAVFIERNLSRAIPVNGMKMGCTPSQSFLSSTLECFYNQSCLNLIQHYTGSNASSGPLPTQKSRFSPSNTTIAELVNELFLEDWSIDKNYSLYYEQCSPLVCSYTIVEKFNIIYIITLVLGLQGGITIVLKWFCPKMIRLGFKIYNRRKNQVTAVGPDTTDDITIRQTTSNSEIQPTNSAVTRNRSFRKIMCTVILVICVAIGISCFSIYYAYKNRLTTTNAPIDDNFNITTTVMAMSTTSNVSEPVCLFKYEQMLIDSSCSFISSRATVVTDINGDNHIDLIFSCGRIIAEMVHVLLGNGKSSFRQVFTFPPSNFFYEISWIRVADLNNDHRADLVLAHCKYSKINIAILFGNGNGTFQMDTGRSLLLTSVKEHVSIIDMNNDTKLDLIAIGESSNRINVYYGNGNGTFSSPSVLLIGINSVASQLAVADLDNDNYLDLIVMDTATFSIHVFFGNKDGSFQLHKRLFVSTTTYKTTMIVADFDGDLQSDIILAQSHIDTVLVTYRYNNGTFHDKKQIVLKSEFPFDSVALGDLNHDKLLDIVVTKDARYEIYGFLQDRNGNFQVQTIYLGETYGEDPWSDVKDFNNDNCQDIISASTEFEKRSIFLNTCECP</sequence>
<dbReference type="SUPFAM" id="SSF69318">
    <property type="entry name" value="Integrin alpha N-terminal domain"/>
    <property type="match status" value="1"/>
</dbReference>
<name>A0A815V3E0_ADIRI</name>
<dbReference type="Pfam" id="PF13517">
    <property type="entry name" value="FG-GAP_3"/>
    <property type="match status" value="3"/>
</dbReference>
<reference evidence="3" key="1">
    <citation type="submission" date="2021-02" db="EMBL/GenBank/DDBJ databases">
        <authorList>
            <person name="Nowell W R."/>
        </authorList>
    </citation>
    <scope>NUCLEOTIDE SEQUENCE</scope>
</reference>
<feature type="transmembrane region" description="Helical" evidence="2">
    <location>
        <begin position="145"/>
        <end position="167"/>
    </location>
</feature>
<accession>A0A815V3E0</accession>
<evidence type="ECO:0000313" key="4">
    <source>
        <dbReference type="Proteomes" id="UP000663828"/>
    </source>
</evidence>
<keyword evidence="2" id="KW-1133">Transmembrane helix</keyword>
<keyword evidence="4" id="KW-1185">Reference proteome</keyword>
<dbReference type="Proteomes" id="UP000663828">
    <property type="component" value="Unassembled WGS sequence"/>
</dbReference>
<evidence type="ECO:0000256" key="2">
    <source>
        <dbReference type="SAM" id="Phobius"/>
    </source>
</evidence>
<keyword evidence="2" id="KW-0472">Membrane</keyword>
<keyword evidence="1" id="KW-0732">Signal</keyword>
<evidence type="ECO:0000313" key="3">
    <source>
        <dbReference type="EMBL" id="CAF1525390.1"/>
    </source>
</evidence>